<dbReference type="PANTHER" id="PTHR22888">
    <property type="entry name" value="CYTOCHROME C OXIDASE, SUBUNIT II"/>
    <property type="match status" value="1"/>
</dbReference>
<evidence type="ECO:0000313" key="19">
    <source>
        <dbReference type="EMBL" id="AKJ66988.1"/>
    </source>
</evidence>
<keyword evidence="7 16" id="KW-0812">Transmembrane</keyword>
<comment type="similarity">
    <text evidence="3 15">Belongs to the cytochrome c oxidase subunit 2 family.</text>
</comment>
<evidence type="ECO:0000256" key="6">
    <source>
        <dbReference type="ARBA" id="ARBA00022660"/>
    </source>
</evidence>
<evidence type="ECO:0000256" key="16">
    <source>
        <dbReference type="SAM" id="Phobius"/>
    </source>
</evidence>
<dbReference type="SUPFAM" id="SSF49503">
    <property type="entry name" value="Cupredoxins"/>
    <property type="match status" value="1"/>
</dbReference>
<evidence type="ECO:0000256" key="9">
    <source>
        <dbReference type="ARBA" id="ARBA00022982"/>
    </source>
</evidence>
<feature type="domain" description="Cytochrome oxidase subunit II transmembrane region profile" evidence="18">
    <location>
        <begin position="21"/>
        <end position="118"/>
    </location>
</feature>
<reference evidence="20" key="1">
    <citation type="submission" date="2015-06" db="EMBL/GenBank/DDBJ databases">
        <authorList>
            <person name="Lim Y.L."/>
            <person name="Ee R."/>
            <person name="Yong D."/>
            <person name="How K.Y."/>
            <person name="Yin W.F."/>
            <person name="Chan K.G."/>
        </authorList>
    </citation>
    <scope>NUCLEOTIDE SEQUENCE [LARGE SCALE GENOMIC DNA]</scope>
    <source>
        <strain evidence="20">DSM 25325</strain>
    </source>
</reference>
<dbReference type="PANTHER" id="PTHR22888:SF18">
    <property type="entry name" value="CYTOCHROME BO(3) UBIQUINOL OXIDASE SUBUNIT 2"/>
    <property type="match status" value="1"/>
</dbReference>
<accession>A0A0G3EIZ9</accession>
<dbReference type="GO" id="GO:0005507">
    <property type="term" value="F:copper ion binding"/>
    <property type="evidence" value="ECO:0007669"/>
    <property type="project" value="InterPro"/>
</dbReference>
<dbReference type="FunFam" id="1.10.287.90:FF:000002">
    <property type="entry name" value="Ubiquinol oxidase subunit 2"/>
    <property type="match status" value="1"/>
</dbReference>
<evidence type="ECO:0000256" key="15">
    <source>
        <dbReference type="PIRNR" id="PIRNR000292"/>
    </source>
</evidence>
<dbReference type="InterPro" id="IPR010514">
    <property type="entry name" value="COX_ARM"/>
</dbReference>
<protein>
    <recommendedName>
        <fullName evidence="15">Ubiquinol oxidase subunit 2</fullName>
    </recommendedName>
</protein>
<keyword evidence="12 15" id="KW-0472">Membrane</keyword>
<dbReference type="InterPro" id="IPR008972">
    <property type="entry name" value="Cupredoxin"/>
</dbReference>
<dbReference type="GO" id="GO:0042597">
    <property type="term" value="C:periplasmic space"/>
    <property type="evidence" value="ECO:0007669"/>
    <property type="project" value="UniProtKB-SubCell"/>
</dbReference>
<name>A0A0G3EIZ9_9BURK</name>
<evidence type="ECO:0000256" key="12">
    <source>
        <dbReference type="ARBA" id="ARBA00023136"/>
    </source>
</evidence>
<keyword evidence="13" id="KW-0564">Palmitate</keyword>
<dbReference type="CDD" id="cd04212">
    <property type="entry name" value="CuRO_UO_II"/>
    <property type="match status" value="1"/>
</dbReference>
<evidence type="ECO:0000256" key="5">
    <source>
        <dbReference type="ARBA" id="ARBA00022475"/>
    </source>
</evidence>
<dbReference type="Pfam" id="PF06481">
    <property type="entry name" value="COX_ARM"/>
    <property type="match status" value="1"/>
</dbReference>
<keyword evidence="4 15" id="KW-0813">Transport</keyword>
<gene>
    <name evidence="19" type="ORF">ABW99_00825</name>
</gene>
<keyword evidence="14" id="KW-0449">Lipoprotein</keyword>
<keyword evidence="9 15" id="KW-0249">Electron transport</keyword>
<dbReference type="Gene3D" id="2.60.40.420">
    <property type="entry name" value="Cupredoxins - blue copper proteins"/>
    <property type="match status" value="1"/>
</dbReference>
<dbReference type="Pfam" id="PF00116">
    <property type="entry name" value="COX2"/>
    <property type="match status" value="1"/>
</dbReference>
<keyword evidence="8" id="KW-0732">Signal</keyword>
<dbReference type="InterPro" id="IPR045187">
    <property type="entry name" value="CcO_II"/>
</dbReference>
<keyword evidence="10 16" id="KW-1133">Transmembrane helix</keyword>
<evidence type="ECO:0000256" key="8">
    <source>
        <dbReference type="ARBA" id="ARBA00022729"/>
    </source>
</evidence>
<comment type="subcellular location">
    <subcellularLocation>
        <location evidence="2">Cell membrane</location>
        <topology evidence="2">Multi-pass membrane protein</topology>
    </subcellularLocation>
    <subcellularLocation>
        <location evidence="1">Periplasm</location>
    </subcellularLocation>
</comment>
<dbReference type="Gene3D" id="1.10.287.90">
    <property type="match status" value="1"/>
</dbReference>
<dbReference type="InterPro" id="IPR011759">
    <property type="entry name" value="Cyt_c_oxidase_su2_TM_dom"/>
</dbReference>
<dbReference type="RefSeq" id="WP_047212507.1">
    <property type="nucleotide sequence ID" value="NZ_CP011568.3"/>
</dbReference>
<dbReference type="GO" id="GO:0042773">
    <property type="term" value="P:ATP synthesis coupled electron transport"/>
    <property type="evidence" value="ECO:0007669"/>
    <property type="project" value="TreeGrafter"/>
</dbReference>
<dbReference type="PROSITE" id="PS50999">
    <property type="entry name" value="COX2_TM"/>
    <property type="match status" value="1"/>
</dbReference>
<dbReference type="PATRIC" id="fig|445709.3.peg.186"/>
<keyword evidence="6 15" id="KW-0679">Respiratory chain</keyword>
<dbReference type="AlphaFoldDB" id="A0A0G3EIZ9"/>
<keyword evidence="11 15" id="KW-0560">Oxidoreductase</keyword>
<evidence type="ECO:0000256" key="14">
    <source>
        <dbReference type="ARBA" id="ARBA00023288"/>
    </source>
</evidence>
<evidence type="ECO:0000256" key="13">
    <source>
        <dbReference type="ARBA" id="ARBA00023139"/>
    </source>
</evidence>
<evidence type="ECO:0000256" key="11">
    <source>
        <dbReference type="ARBA" id="ARBA00023002"/>
    </source>
</evidence>
<evidence type="ECO:0000256" key="1">
    <source>
        <dbReference type="ARBA" id="ARBA00004418"/>
    </source>
</evidence>
<dbReference type="PIRSF" id="PIRSF000292">
    <property type="entry name" value="Ubi_od_II"/>
    <property type="match status" value="1"/>
</dbReference>
<evidence type="ECO:0000259" key="18">
    <source>
        <dbReference type="PROSITE" id="PS50999"/>
    </source>
</evidence>
<dbReference type="OrthoDB" id="9783445at2"/>
<evidence type="ECO:0000256" key="4">
    <source>
        <dbReference type="ARBA" id="ARBA00022448"/>
    </source>
</evidence>
<dbReference type="GO" id="GO:0005886">
    <property type="term" value="C:plasma membrane"/>
    <property type="evidence" value="ECO:0007669"/>
    <property type="project" value="UniProtKB-SubCell"/>
</dbReference>
<feature type="domain" description="Cytochrome oxidase subunit II copper A binding" evidence="17">
    <location>
        <begin position="124"/>
        <end position="236"/>
    </location>
</feature>
<dbReference type="Proteomes" id="UP000036700">
    <property type="component" value="Chromosome"/>
</dbReference>
<dbReference type="EMBL" id="CP011568">
    <property type="protein sequence ID" value="AKJ66988.1"/>
    <property type="molecule type" value="Genomic_DNA"/>
</dbReference>
<dbReference type="InterPro" id="IPR002429">
    <property type="entry name" value="CcO_II-like_C"/>
</dbReference>
<feature type="transmembrane region" description="Helical" evidence="16">
    <location>
        <begin position="88"/>
        <end position="108"/>
    </location>
</feature>
<dbReference type="NCBIfam" id="TIGR01433">
    <property type="entry name" value="CyoA"/>
    <property type="match status" value="1"/>
</dbReference>
<dbReference type="InterPro" id="IPR036257">
    <property type="entry name" value="Cyt_c_oxidase_su2_TM_sf"/>
</dbReference>
<evidence type="ECO:0000259" key="17">
    <source>
        <dbReference type="PROSITE" id="PS50857"/>
    </source>
</evidence>
<evidence type="ECO:0000256" key="7">
    <source>
        <dbReference type="ARBA" id="ARBA00022692"/>
    </source>
</evidence>
<proteinExistence type="inferred from homology"/>
<evidence type="ECO:0000256" key="10">
    <source>
        <dbReference type="ARBA" id="ARBA00022989"/>
    </source>
</evidence>
<keyword evidence="5 15" id="KW-1003">Cell membrane</keyword>
<feature type="transmembrane region" description="Helical" evidence="16">
    <location>
        <begin position="42"/>
        <end position="67"/>
    </location>
</feature>
<dbReference type="SUPFAM" id="SSF81464">
    <property type="entry name" value="Cytochrome c oxidase subunit II-like, transmembrane region"/>
    <property type="match status" value="1"/>
</dbReference>
<evidence type="ECO:0000256" key="3">
    <source>
        <dbReference type="ARBA" id="ARBA00007866"/>
    </source>
</evidence>
<keyword evidence="20" id="KW-1185">Reference proteome</keyword>
<evidence type="ECO:0000256" key="2">
    <source>
        <dbReference type="ARBA" id="ARBA00004651"/>
    </source>
</evidence>
<dbReference type="InterPro" id="IPR006333">
    <property type="entry name" value="Cyt_o_ubiquinol_oxidase_su2"/>
</dbReference>
<dbReference type="GO" id="GO:0004129">
    <property type="term" value="F:cytochrome-c oxidase activity"/>
    <property type="evidence" value="ECO:0007669"/>
    <property type="project" value="UniProtKB-UniRule"/>
</dbReference>
<dbReference type="InterPro" id="IPR034227">
    <property type="entry name" value="CuRO_UO_II"/>
</dbReference>
<sequence length="321" mass="35180">MKNDITRKLLTALSACAALLLGGCDNLTLLNPKGQIGVDEKSIIITATVLMLLVVVPVIIMTFAFAWKYRASNKQAKFDPKWSHSTKIEMVVWLVPCAIIAVLAVITWNTSHSLDPYRPLDSDVKPVRIEAVAMDWKWLFIYPDLHIATVNQIAVPVDTPINFQITSDSVMNSFFIPQLGSQVYAMAGMETKLHLIANHVGTYDGISANFSGDGFSDMKFTTLAKSGSDFEAWVKQVKAAPAQLDTAAYKALAKPSHSNPVTFYSSVDPQLYHDILTQYRDGGAGADTAMKMKAPDTEKQAQSGAHMAMNMNVAMRSSTKE</sequence>
<dbReference type="GO" id="GO:0009486">
    <property type="term" value="F:cytochrome bo3 ubiquinol oxidase activity"/>
    <property type="evidence" value="ECO:0007669"/>
    <property type="project" value="InterPro"/>
</dbReference>
<evidence type="ECO:0000313" key="20">
    <source>
        <dbReference type="Proteomes" id="UP000036700"/>
    </source>
</evidence>
<dbReference type="GO" id="GO:0016682">
    <property type="term" value="F:oxidoreductase activity, acting on diphenols and related substances as donors, oxygen as acceptor"/>
    <property type="evidence" value="ECO:0007669"/>
    <property type="project" value="InterPro"/>
</dbReference>
<dbReference type="PROSITE" id="PS51257">
    <property type="entry name" value="PROKAR_LIPOPROTEIN"/>
    <property type="match status" value="1"/>
</dbReference>
<organism evidence="19 20">
    <name type="scientific">Pandoraea thiooxydans</name>
    <dbReference type="NCBI Taxonomy" id="445709"/>
    <lineage>
        <taxon>Bacteria</taxon>
        <taxon>Pseudomonadati</taxon>
        <taxon>Pseudomonadota</taxon>
        <taxon>Betaproteobacteria</taxon>
        <taxon>Burkholderiales</taxon>
        <taxon>Burkholderiaceae</taxon>
        <taxon>Pandoraea</taxon>
    </lineage>
</organism>
<dbReference type="PROSITE" id="PS50857">
    <property type="entry name" value="COX2_CUA"/>
    <property type="match status" value="1"/>
</dbReference>